<feature type="domain" description="Ion transport" evidence="8">
    <location>
        <begin position="1891"/>
        <end position="2103"/>
    </location>
</feature>
<feature type="compositionally biased region" description="Low complexity" evidence="6">
    <location>
        <begin position="132"/>
        <end position="146"/>
    </location>
</feature>
<comment type="subcellular location">
    <subcellularLocation>
        <location evidence="1">Membrane</location>
        <topology evidence="1">Multi-pass membrane protein</topology>
    </subcellularLocation>
</comment>
<feature type="compositionally biased region" description="Gly residues" evidence="6">
    <location>
        <begin position="584"/>
        <end position="603"/>
    </location>
</feature>
<evidence type="ECO:0000256" key="7">
    <source>
        <dbReference type="SAM" id="Phobius"/>
    </source>
</evidence>
<feature type="compositionally biased region" description="Acidic residues" evidence="6">
    <location>
        <begin position="1410"/>
        <end position="1420"/>
    </location>
</feature>
<keyword evidence="10" id="KW-1185">Reference proteome</keyword>
<dbReference type="GO" id="GO:0005886">
    <property type="term" value="C:plasma membrane"/>
    <property type="evidence" value="ECO:0007669"/>
    <property type="project" value="TreeGrafter"/>
</dbReference>
<keyword evidence="2 7" id="KW-0812">Transmembrane</keyword>
<protein>
    <recommendedName>
        <fullName evidence="8">Ion transport domain-containing protein</fullName>
    </recommendedName>
</protein>
<feature type="transmembrane region" description="Helical" evidence="7">
    <location>
        <begin position="2073"/>
        <end position="2094"/>
    </location>
</feature>
<feature type="transmembrane region" description="Helical" evidence="7">
    <location>
        <begin position="1611"/>
        <end position="1630"/>
    </location>
</feature>
<sequence>MDEPQDDAGGSGPSSPPQRARAGVRTLSKAGKGAKSQATRSILSHPELRETRKSGGVRFGGDVTSPEGGGELRYAAGGISALPSVKRRAGGVGGRSLLPLAPLPSIKRPSGSPGSRRDTASPTASAPESRTHSATSSAGGTLSTHGSMRRAAESGVTAEYDDEYDDDGGGDRVRPSGGSGGARGGSLGGFLVRPSGPSVSTLQQIVGLMQSRAGVGNGTMGRNIAAASGSGGASTGGRGGPANSQHGGVLEAAELLPEPPEHLPQLHRSIWFNDNVESVVEMLHGLPPGQRLGELIWVNPRLYPDSAAAAAQKGAAPPPAAPLPNGPARSASLSAPPLTPSPPTAATPAAAREALQQLLRFNFLLHACHPLTIAAANGNAAMVDMLLAVMEEECLIRYAQACGGGGGRHGGGGGSGGGGGGGPASRPTSAPSSRRNSGRAQEVQLTWSKPPPELPPGCPWVTPLAAAALGGCGECVRLIAASIKRGKAVDRSFYGAFSFRPLVLAQSGEVVQTLGECGVVSHNMFGQFAKALRRMGAKQIQQQHAKDTAAAAGGGGAGAGGGMAGALAAVLAGGAQGRSAMKHSGGGAAAGGSHGPSDGGADGAGVTFGHLAGRIREAAAVGPTAESPSGADAPPRSRRSSLAGNNAHPHTHHHLPNQVAPPSPPPPGGEASDGGVARVKFAEAADIAAAAGTGPPGRVSASGGGASGGGGVGLLVDTSVTVAAAVGVMKAGAAAKEAAQVSELLLLRARLFHDCHGRPLEVSLRAFNWATVQSLYCLISIVEHGLEPDCFLSHTEHPNLNSTSLLVILVRNYDAATRAAARATAAALGGGGSAGGGGGGSGPGGGGGGDLLTEARVALEAAISALLEHGALVDERPRRNFMRAAQAGGIHNTGVVSEVESALDFAFAFGPHEVLVPLLQHSSRRPREHGKAMAAAAAAVAKAVEAAGGEGGEAARAALMLASGAGGEGLGGGGGGEAGRKCRPPWLGRKQSSPLLSFGGELQKALARGRLPEWLQSCRLTDLMRDLLRASMAADAHTAVGDVAWLVLEVLERGLRHEYDDLAEAALMAAAAAADAQPSPRATVITVDQFTLDSGEAGRGTADGDGDGGGTRAGTAGAVAESSGAEGLLGLGGGGGGGGDDGGGLGSGPGSKAQEEALQQLSIAYSVVRGLYRHTAEAALELHMAFSRHDGTMEAQRAVSAHGGAGGGSGGSRERLLFLHVSPAAAAAVQWPLLLRLVARIAALTLNPPPAFSGTAGNVSVFTAAKAVNQLLYVQDWAMGHDPLAGARGHGPHAAAATDDVAAAAAAAAAASCGPDGDGSFAAALAAPGGSVVDIALLHELARWHPHEAARLIHAMALLPVHLTGGNNRWEALPIALSEQSYAVVSKGEAIRLGYVTGRGPTVRPASEVPGEEGEEEQGFGEEGLGAGAGAAGGAAAGLHGLLARGGLLVHGNRVAPESGAGAAGNILGGETAATRGGKLRSAFARGRDATSSDGLGYGVAAAGGGGGGGPPSPSNGCGGFLGGLFRRRPHHPHPHHYYGSAGAGSGLGSQQQQQPLGREDLLLACVFRSLWRVLAHFLFCSTRLPAYMAALEQLRYRTYLYALLGQACQLGSIPVVLLLGVMLGVLGLVSRGVLRSARLLGTPLLRLKLSRHAHQGHDQGAPKPTALDAMRGSLKLSLSPAAHRGRQQHRGRRLLAAIPGAAAAVRWGRSLWLHLSPPGVLLDADRLTEAWLGITQHWWYRTPAGGAAGAMRRIRDSESGASHHHHHLARGGGAGGVSAGASRAAPSQATALGDRTTRVVLHRVPVRCTAAMPAELLYRLASSTQVNGEVFASPVMRAVITWRWQHFTRYVLLLQFLEHLTYMAAFMVYAFSLSYPPGPVWVAMIGEGRTLVLPTEHCRLPPSGLQSFLLAALAVMTLSCVLMEARQVLFFKLRWFRQPWNYLDVASAAIVTAIIALHFACDTEPELLRGLASVEVLLLFLRLLYFAMAVERLGSFFRMLFEVLRNLSLFFVFLGVLFIGWGLALAVLLGREGTSITRTYLQLFTCIFGDFNIALLTEEDLASEGLMALRRIFYSLYQILVNIILLNLLIAIINDGYERVSDSESYESQRSKLLLVVEVESVLPRRLARVVLEGLARTELYVITPEAATAGGTSPDDVSASGALAGGPRAPLQPPSAWYGRLGETKRYVMAVRDVLQQQQAAFEQRVLQQLGAFKKGAAAAGGGGAGAGGGGGTLRDTLGAATTGSLRRIVSEDSDEEEEVYEEAGPQQLQESMRRLTEQLEAVQHHTAAEAQHAAHEAAHAASEAAMAAVQQQLGQAMGEAQRAVAAALASMEAAAAAAARRSARGRRGGSGRVRVRIPAAAKSEGK</sequence>
<feature type="region of interest" description="Disordered" evidence="6">
    <location>
        <begin position="1"/>
        <end position="71"/>
    </location>
</feature>
<accession>A0A835W5C4</accession>
<proteinExistence type="predicted"/>
<feature type="compositionally biased region" description="Low complexity" evidence="6">
    <location>
        <begin position="1113"/>
        <end position="1126"/>
    </location>
</feature>
<keyword evidence="5 7" id="KW-0472">Membrane</keyword>
<evidence type="ECO:0000256" key="4">
    <source>
        <dbReference type="ARBA" id="ARBA00022989"/>
    </source>
</evidence>
<dbReference type="EMBL" id="JAEHOC010000007">
    <property type="protein sequence ID" value="KAG2439990.1"/>
    <property type="molecule type" value="Genomic_DNA"/>
</dbReference>
<evidence type="ECO:0000256" key="1">
    <source>
        <dbReference type="ARBA" id="ARBA00004141"/>
    </source>
</evidence>
<dbReference type="Pfam" id="PF00520">
    <property type="entry name" value="Ion_trans"/>
    <property type="match status" value="1"/>
</dbReference>
<evidence type="ECO:0000256" key="3">
    <source>
        <dbReference type="ARBA" id="ARBA00022737"/>
    </source>
</evidence>
<feature type="compositionally biased region" description="Low complexity" evidence="6">
    <location>
        <begin position="326"/>
        <end position="336"/>
    </location>
</feature>
<feature type="compositionally biased region" description="Acidic residues" evidence="6">
    <location>
        <begin position="159"/>
        <end position="168"/>
    </location>
</feature>
<feature type="region of interest" description="Disordered" evidence="6">
    <location>
        <begin position="1402"/>
        <end position="1427"/>
    </location>
</feature>
<feature type="region of interest" description="Disordered" evidence="6">
    <location>
        <begin position="1757"/>
        <end position="1791"/>
    </location>
</feature>
<feature type="region of interest" description="Disordered" evidence="6">
    <location>
        <begin position="578"/>
        <end position="607"/>
    </location>
</feature>
<evidence type="ECO:0000256" key="6">
    <source>
        <dbReference type="SAM" id="MobiDB-lite"/>
    </source>
</evidence>
<feature type="compositionally biased region" description="Pro residues" evidence="6">
    <location>
        <begin position="316"/>
        <end position="325"/>
    </location>
</feature>
<dbReference type="InterPro" id="IPR005821">
    <property type="entry name" value="Ion_trans_dom"/>
</dbReference>
<dbReference type="InterPro" id="IPR024862">
    <property type="entry name" value="TRPV"/>
</dbReference>
<feature type="region of interest" description="Disordered" evidence="6">
    <location>
        <begin position="2342"/>
        <end position="2369"/>
    </location>
</feature>
<feature type="compositionally biased region" description="Gly residues" evidence="6">
    <location>
        <begin position="1127"/>
        <end position="1149"/>
    </location>
</feature>
<feature type="transmembrane region" description="Helical" evidence="7">
    <location>
        <begin position="1905"/>
        <end position="1923"/>
    </location>
</feature>
<evidence type="ECO:0000313" key="9">
    <source>
        <dbReference type="EMBL" id="KAG2439990.1"/>
    </source>
</evidence>
<reference evidence="9" key="1">
    <citation type="journal article" date="2020" name="bioRxiv">
        <title>Comparative genomics of Chlamydomonas.</title>
        <authorList>
            <person name="Craig R.J."/>
            <person name="Hasan A.R."/>
            <person name="Ness R.W."/>
            <person name="Keightley P.D."/>
        </authorList>
    </citation>
    <scope>NUCLEOTIDE SEQUENCE</scope>
    <source>
        <strain evidence="9">SAG 7.73</strain>
    </source>
</reference>
<evidence type="ECO:0000256" key="2">
    <source>
        <dbReference type="ARBA" id="ARBA00022692"/>
    </source>
</evidence>
<evidence type="ECO:0000256" key="5">
    <source>
        <dbReference type="ARBA" id="ARBA00023136"/>
    </source>
</evidence>
<feature type="transmembrane region" description="Helical" evidence="7">
    <location>
        <begin position="1943"/>
        <end position="1962"/>
    </location>
</feature>
<keyword evidence="4 7" id="KW-1133">Transmembrane helix</keyword>
<feature type="region of interest" description="Disordered" evidence="6">
    <location>
        <begin position="86"/>
        <end position="195"/>
    </location>
</feature>
<feature type="compositionally biased region" description="Basic residues" evidence="6">
    <location>
        <begin position="2344"/>
        <end position="2358"/>
    </location>
</feature>
<dbReference type="PANTHER" id="PTHR10582">
    <property type="entry name" value="TRANSIENT RECEPTOR POTENTIAL ION CHANNEL PROTEIN"/>
    <property type="match status" value="1"/>
</dbReference>
<evidence type="ECO:0000313" key="10">
    <source>
        <dbReference type="Proteomes" id="UP000650467"/>
    </source>
</evidence>
<feature type="transmembrane region" description="Helical" evidence="7">
    <location>
        <begin position="2041"/>
        <end position="2058"/>
    </location>
</feature>
<organism evidence="9 10">
    <name type="scientific">Chlamydomonas incerta</name>
    <dbReference type="NCBI Taxonomy" id="51695"/>
    <lineage>
        <taxon>Eukaryota</taxon>
        <taxon>Viridiplantae</taxon>
        <taxon>Chlorophyta</taxon>
        <taxon>core chlorophytes</taxon>
        <taxon>Chlorophyceae</taxon>
        <taxon>CS clade</taxon>
        <taxon>Chlamydomonadales</taxon>
        <taxon>Chlamydomonadaceae</taxon>
        <taxon>Chlamydomonas</taxon>
    </lineage>
</organism>
<feature type="compositionally biased region" description="Gly residues" evidence="6">
    <location>
        <begin position="1097"/>
        <end position="1112"/>
    </location>
</feature>
<feature type="transmembrane region" description="Helical" evidence="7">
    <location>
        <begin position="1851"/>
        <end position="1872"/>
    </location>
</feature>
<feature type="compositionally biased region" description="Pro residues" evidence="6">
    <location>
        <begin position="659"/>
        <end position="668"/>
    </location>
</feature>
<feature type="region of interest" description="Disordered" evidence="6">
    <location>
        <begin position="2252"/>
        <end position="2271"/>
    </location>
</feature>
<feature type="compositionally biased region" description="Gly residues" evidence="6">
    <location>
        <begin position="406"/>
        <end position="423"/>
    </location>
</feature>
<feature type="compositionally biased region" description="Acidic residues" evidence="6">
    <location>
        <begin position="2254"/>
        <end position="2264"/>
    </location>
</feature>
<dbReference type="PANTHER" id="PTHR10582:SF2">
    <property type="entry name" value="INACTIVE"/>
    <property type="match status" value="1"/>
</dbReference>
<evidence type="ECO:0000259" key="8">
    <source>
        <dbReference type="Pfam" id="PF00520"/>
    </source>
</evidence>
<gene>
    <name evidence="9" type="ORF">HXX76_004108</name>
</gene>
<dbReference type="GO" id="GO:0005216">
    <property type="term" value="F:monoatomic ion channel activity"/>
    <property type="evidence" value="ECO:0007669"/>
    <property type="project" value="InterPro"/>
</dbReference>
<feature type="region of interest" description="Disordered" evidence="6">
    <location>
        <begin position="309"/>
        <end position="350"/>
    </location>
</feature>
<feature type="region of interest" description="Disordered" evidence="6">
    <location>
        <begin position="1095"/>
        <end position="1152"/>
    </location>
</feature>
<feature type="region of interest" description="Disordered" evidence="6">
    <location>
        <begin position="619"/>
        <end position="674"/>
    </location>
</feature>
<name>A0A835W5C4_CHLIN</name>
<feature type="transmembrane region" description="Helical" evidence="7">
    <location>
        <begin position="1968"/>
        <end position="1987"/>
    </location>
</feature>
<keyword evidence="3" id="KW-0677">Repeat</keyword>
<dbReference type="OrthoDB" id="543486at2759"/>
<comment type="caution">
    <text evidence="9">The sequence shown here is derived from an EMBL/GenBank/DDBJ whole genome shotgun (WGS) entry which is preliminary data.</text>
</comment>
<feature type="compositionally biased region" description="Gly residues" evidence="6">
    <location>
        <begin position="177"/>
        <end position="188"/>
    </location>
</feature>
<feature type="region of interest" description="Disordered" evidence="6">
    <location>
        <begin position="2151"/>
        <end position="2170"/>
    </location>
</feature>
<feature type="region of interest" description="Disordered" evidence="6">
    <location>
        <begin position="406"/>
        <end position="451"/>
    </location>
</feature>
<feature type="transmembrane region" description="Helical" evidence="7">
    <location>
        <begin position="2008"/>
        <end position="2029"/>
    </location>
</feature>
<dbReference type="Proteomes" id="UP000650467">
    <property type="component" value="Unassembled WGS sequence"/>
</dbReference>
<dbReference type="GO" id="GO:0098703">
    <property type="term" value="P:calcium ion import across plasma membrane"/>
    <property type="evidence" value="ECO:0007669"/>
    <property type="project" value="TreeGrafter"/>
</dbReference>
<feature type="compositionally biased region" description="Low complexity" evidence="6">
    <location>
        <begin position="424"/>
        <end position="435"/>
    </location>
</feature>